<evidence type="ECO:0000256" key="8">
    <source>
        <dbReference type="ARBA" id="ARBA00022801"/>
    </source>
</evidence>
<evidence type="ECO:0000313" key="19">
    <source>
        <dbReference type="EMBL" id="KAF6202468.1"/>
    </source>
</evidence>
<dbReference type="SMART" id="SM00209">
    <property type="entry name" value="TSP1"/>
    <property type="match status" value="3"/>
</dbReference>
<dbReference type="SUPFAM" id="SSF82895">
    <property type="entry name" value="TSP-1 type 1 repeat"/>
    <property type="match status" value="2"/>
</dbReference>
<dbReference type="Pfam" id="PF17771">
    <property type="entry name" value="ADAMTS_CR_2"/>
    <property type="match status" value="1"/>
</dbReference>
<organism evidence="19 20">
    <name type="scientific">Apolygus lucorum</name>
    <name type="common">Small green plant bug</name>
    <name type="synonym">Lygocoris lucorum</name>
    <dbReference type="NCBI Taxonomy" id="248454"/>
    <lineage>
        <taxon>Eukaryota</taxon>
        <taxon>Metazoa</taxon>
        <taxon>Ecdysozoa</taxon>
        <taxon>Arthropoda</taxon>
        <taxon>Hexapoda</taxon>
        <taxon>Insecta</taxon>
        <taxon>Pterygota</taxon>
        <taxon>Neoptera</taxon>
        <taxon>Paraneoptera</taxon>
        <taxon>Hemiptera</taxon>
        <taxon>Heteroptera</taxon>
        <taxon>Panheteroptera</taxon>
        <taxon>Cimicomorpha</taxon>
        <taxon>Miridae</taxon>
        <taxon>Mirini</taxon>
        <taxon>Apolygus</taxon>
    </lineage>
</organism>
<feature type="disulfide bond" evidence="15">
    <location>
        <begin position="495"/>
        <end position="540"/>
    </location>
</feature>
<name>A0A8S9X280_APOLU</name>
<dbReference type="InterPro" id="IPR001590">
    <property type="entry name" value="Peptidase_M12B"/>
</dbReference>
<dbReference type="InterPro" id="IPR013273">
    <property type="entry name" value="ADAMTS/ADAMTS-like"/>
</dbReference>
<keyword evidence="8" id="KW-0378">Hydrolase</keyword>
<keyword evidence="2" id="KW-0964">Secreted</keyword>
<dbReference type="GO" id="GO:0046872">
    <property type="term" value="F:metal ion binding"/>
    <property type="evidence" value="ECO:0007669"/>
    <property type="project" value="UniProtKB-KW"/>
</dbReference>
<dbReference type="Pfam" id="PF05986">
    <property type="entry name" value="ADAMTS_spacer1"/>
    <property type="match status" value="1"/>
</dbReference>
<dbReference type="GO" id="GO:0030198">
    <property type="term" value="P:extracellular matrix organization"/>
    <property type="evidence" value="ECO:0007669"/>
    <property type="project" value="InterPro"/>
</dbReference>
<evidence type="ECO:0000256" key="3">
    <source>
        <dbReference type="ARBA" id="ARBA00022530"/>
    </source>
</evidence>
<feature type="binding site" evidence="14 16">
    <location>
        <position position="392"/>
    </location>
    <ligand>
        <name>Zn(2+)</name>
        <dbReference type="ChEBI" id="CHEBI:29105"/>
        <note>catalytic</note>
    </ligand>
</feature>
<comment type="caution">
    <text evidence="16">Lacks conserved residue(s) required for the propagation of feature annotation.</text>
</comment>
<feature type="binding site" evidence="14">
    <location>
        <position position="448"/>
    </location>
    <ligand>
        <name>Ca(2+)</name>
        <dbReference type="ChEBI" id="CHEBI:29108"/>
        <label>1</label>
    </ligand>
</feature>
<protein>
    <recommendedName>
        <fullName evidence="18">Peptidase M12B domain-containing protein</fullName>
    </recommendedName>
</protein>
<dbReference type="InterPro" id="IPR000884">
    <property type="entry name" value="TSP1_rpt"/>
</dbReference>
<feature type="active site" evidence="13 16">
    <location>
        <position position="389"/>
    </location>
</feature>
<dbReference type="Pfam" id="PF19236">
    <property type="entry name" value="ADAMTS_CR_3"/>
    <property type="match status" value="1"/>
</dbReference>
<evidence type="ECO:0000259" key="18">
    <source>
        <dbReference type="PROSITE" id="PS50215"/>
    </source>
</evidence>
<dbReference type="InterPro" id="IPR024079">
    <property type="entry name" value="MetalloPept_cat_dom_sf"/>
</dbReference>
<feature type="binding site" evidence="14 16">
    <location>
        <position position="398"/>
    </location>
    <ligand>
        <name>Zn(2+)</name>
        <dbReference type="ChEBI" id="CHEBI:29105"/>
        <note>catalytic</note>
    </ligand>
</feature>
<evidence type="ECO:0000256" key="4">
    <source>
        <dbReference type="ARBA" id="ARBA00022670"/>
    </source>
</evidence>
<feature type="disulfide bond" evidence="15">
    <location>
        <begin position="323"/>
        <end position="372"/>
    </location>
</feature>
<dbReference type="InterPro" id="IPR036383">
    <property type="entry name" value="TSP1_rpt_sf"/>
</dbReference>
<keyword evidence="11 15" id="KW-1015">Disulfide bond</keyword>
<dbReference type="Gene3D" id="3.40.390.10">
    <property type="entry name" value="Collagenase (Catalytic Domain)"/>
    <property type="match status" value="1"/>
</dbReference>
<evidence type="ECO:0000256" key="11">
    <source>
        <dbReference type="ARBA" id="ARBA00023157"/>
    </source>
</evidence>
<feature type="domain" description="Peptidase M12B" evidence="18">
    <location>
        <begin position="235"/>
        <end position="453"/>
    </location>
</feature>
<dbReference type="Gene3D" id="2.60.120.830">
    <property type="match status" value="1"/>
</dbReference>
<dbReference type="FunFam" id="2.20.100.10:FF:000006">
    <property type="entry name" value="A disintegrin and metalloproteinase with thrombospondin motifs 1"/>
    <property type="match status" value="1"/>
</dbReference>
<dbReference type="Pfam" id="PF19030">
    <property type="entry name" value="TSP1_ADAMTS"/>
    <property type="match status" value="1"/>
</dbReference>
<keyword evidence="5 14" id="KW-0479">Metal-binding</keyword>
<keyword evidence="3" id="KW-0272">Extracellular matrix</keyword>
<feature type="disulfide bond" evidence="15">
    <location>
        <begin position="523"/>
        <end position="545"/>
    </location>
</feature>
<dbReference type="Pfam" id="PF01562">
    <property type="entry name" value="Pep_M12B_propep"/>
    <property type="match status" value="1"/>
</dbReference>
<sequence length="1037" mass="117256">MHYISLNDEAFRSIMMSKKGISPASLNTKDRISLVDGTTTSAPLASEEYVKPIKKWPPPIHHQDVLYPDEKLLKNDHHSGHFRERLAQIWDPHPEYEFTGFGRSFHLQLSQSKAPFVVPNLKVTHLWDNMTRLEETPLSSGGCFYSGKVLGDPLSNVFVNLCHGMTGHIRTSNGSYLIEPAEEWVDYRTPIRHVLRKLNSGPPPRSNNCHTPEADNAQPEDETIRRSKRSTSQEYYLELMVVADRKMAEYHGKDLNTYVLNLLATASHIFTDASIGNMITVTVVGLVIAKEEDFTRRRGWAENKKRGYNLSSSSASEMLSNFCRWQNNTSLYPHDTALLITRENICSNPLHEKCETLGLAEVGRVCTKEFSCAIVKDNGLGTAFTIAHELGHVLNMPHDEDNRCEKYNVDKISHVMARVLDNNTSPWSWSECSRQILTEFLHAGSGNCLLNPPQEDILPGRHRQNYLLGEFYDSDKQCELVFGSGWMTCSFRKECRRMWCSSNASNHHECRTGHMPWADGTPCSYHPSIGFHRLEPDGWCHKGDCVPPDKTLLTPIDGEWGQWREYGDCSRTCGGGIKKSMRLCDSPAPLNGGRYCIGQRVRYLSCNTQDCPLGTPEFREQQCSAHNNRTFQGKGLTDDIKWVPKYGGVPQEDRCKLYCRIAESSAYYMLADKVIDGTPCGPENTYGICVDGACHRTGCDHVLNSKTELDMCGVCGGDNSTCLQKKGSYNVWHDGYSQVVRIPKGASNLDIRQYASKANGNKSGDNNYIALVDSDLREYILNGNYMVEQFKKLILYAGTNIQYSGSATFMERVNASLPLKRDLIIEVLSFGVKDQTPPNIFYEYVVQKNPHLYRWDSETEYNSCDKECFGVRWRDIRCIKVDDDQEVAEQMCDEIEKPERDIVKCNNHCELSWEIVSKSECSNPCGLGERTVTMKCVKTILATGEEHAMYEEACSHIKQPPRVEECKGMCDNTGWKYSAWGQCSVTCGDGKKKRTAKCVDSADRERDESECDPSEKKLTTICNLGECPTWVVDDWTP</sequence>
<feature type="disulfide bond" evidence="15">
    <location>
        <begin position="489"/>
        <end position="510"/>
    </location>
</feature>
<evidence type="ECO:0000256" key="5">
    <source>
        <dbReference type="ARBA" id="ARBA00022723"/>
    </source>
</evidence>
<dbReference type="InterPro" id="IPR002870">
    <property type="entry name" value="Peptidase_M12B_N"/>
</dbReference>
<dbReference type="AlphaFoldDB" id="A0A8S9X280"/>
<feature type="region of interest" description="Disordered" evidence="17">
    <location>
        <begin position="198"/>
        <end position="229"/>
    </location>
</feature>
<reference evidence="19" key="1">
    <citation type="journal article" date="2021" name="Mol. Ecol. Resour.">
        <title>Apolygus lucorum genome provides insights into omnivorousness and mesophyll feeding.</title>
        <authorList>
            <person name="Liu Y."/>
            <person name="Liu H."/>
            <person name="Wang H."/>
            <person name="Huang T."/>
            <person name="Liu B."/>
            <person name="Yang B."/>
            <person name="Yin L."/>
            <person name="Li B."/>
            <person name="Zhang Y."/>
            <person name="Zhang S."/>
            <person name="Jiang F."/>
            <person name="Zhang X."/>
            <person name="Ren Y."/>
            <person name="Wang B."/>
            <person name="Wang S."/>
            <person name="Lu Y."/>
            <person name="Wu K."/>
            <person name="Fan W."/>
            <person name="Wang G."/>
        </authorList>
    </citation>
    <scope>NUCLEOTIDE SEQUENCE</scope>
    <source>
        <strain evidence="19">12Hb</strain>
    </source>
</reference>
<keyword evidence="4" id="KW-0645">Protease</keyword>
<dbReference type="Gene3D" id="3.40.1620.60">
    <property type="match status" value="2"/>
</dbReference>
<evidence type="ECO:0000256" key="16">
    <source>
        <dbReference type="PROSITE-ProRule" id="PRU00276"/>
    </source>
</evidence>
<evidence type="ECO:0000256" key="10">
    <source>
        <dbReference type="ARBA" id="ARBA00023049"/>
    </source>
</evidence>
<feature type="disulfide bond" evidence="15">
    <location>
        <begin position="569"/>
        <end position="606"/>
    </location>
</feature>
<dbReference type="Pfam" id="PF01421">
    <property type="entry name" value="Reprolysin"/>
    <property type="match status" value="1"/>
</dbReference>
<dbReference type="PANTHER" id="PTHR13723">
    <property type="entry name" value="ADAMTS A DISINTEGRIN AND METALLOPROTEASE WITH THROMBOSPONDIN MOTIFS PROTEASE"/>
    <property type="match status" value="1"/>
</dbReference>
<keyword evidence="14" id="KW-0106">Calcium</keyword>
<dbReference type="InterPro" id="IPR045371">
    <property type="entry name" value="ADAMTS_CR_3"/>
</dbReference>
<evidence type="ECO:0000256" key="7">
    <source>
        <dbReference type="ARBA" id="ARBA00022737"/>
    </source>
</evidence>
<feature type="disulfide bond" evidence="15">
    <location>
        <begin position="404"/>
        <end position="432"/>
    </location>
</feature>
<feature type="disulfide bond" evidence="15">
    <location>
        <begin position="584"/>
        <end position="596"/>
    </location>
</feature>
<dbReference type="InterPro" id="IPR010294">
    <property type="entry name" value="ADAMTS_spacer1"/>
</dbReference>
<evidence type="ECO:0000256" key="12">
    <source>
        <dbReference type="ARBA" id="ARBA00023180"/>
    </source>
</evidence>
<dbReference type="SUPFAM" id="SSF55486">
    <property type="entry name" value="Metalloproteases ('zincins'), catalytic domain"/>
    <property type="match status" value="1"/>
</dbReference>
<dbReference type="Pfam" id="PF00090">
    <property type="entry name" value="TSP_1"/>
    <property type="match status" value="1"/>
</dbReference>
<dbReference type="PROSITE" id="PS50092">
    <property type="entry name" value="TSP1"/>
    <property type="match status" value="2"/>
</dbReference>
<dbReference type="Proteomes" id="UP000466442">
    <property type="component" value="Linkage Group LG12"/>
</dbReference>
<proteinExistence type="predicted"/>
<keyword evidence="9 14" id="KW-0862">Zinc</keyword>
<dbReference type="InterPro" id="IPR050439">
    <property type="entry name" value="ADAMTS_ADAMTS-like"/>
</dbReference>
<feature type="disulfide bond" evidence="15">
    <location>
        <begin position="346"/>
        <end position="354"/>
    </location>
</feature>
<feature type="binding site" evidence="14">
    <location>
        <position position="238"/>
    </location>
    <ligand>
        <name>Ca(2+)</name>
        <dbReference type="ChEBI" id="CHEBI:29108"/>
        <label>1</label>
    </ligand>
</feature>
<feature type="disulfide bond" evidence="15">
    <location>
        <begin position="366"/>
        <end position="448"/>
    </location>
</feature>
<dbReference type="GO" id="GO:0004222">
    <property type="term" value="F:metalloendopeptidase activity"/>
    <property type="evidence" value="ECO:0007669"/>
    <property type="project" value="InterPro"/>
</dbReference>
<evidence type="ECO:0000256" key="14">
    <source>
        <dbReference type="PIRSR" id="PIRSR613273-2"/>
    </source>
</evidence>
<feature type="disulfide bond" evidence="15">
    <location>
        <begin position="573"/>
        <end position="611"/>
    </location>
</feature>
<keyword evidence="20" id="KW-1185">Reference proteome</keyword>
<dbReference type="GO" id="GO:0031012">
    <property type="term" value="C:extracellular matrix"/>
    <property type="evidence" value="ECO:0007669"/>
    <property type="project" value="TreeGrafter"/>
</dbReference>
<comment type="caution">
    <text evidence="19">The sequence shown here is derived from an EMBL/GenBank/DDBJ whole genome shotgun (WGS) entry which is preliminary data.</text>
</comment>
<dbReference type="OrthoDB" id="5855429at2759"/>
<evidence type="ECO:0000256" key="17">
    <source>
        <dbReference type="SAM" id="MobiDB-lite"/>
    </source>
</evidence>
<keyword evidence="7" id="KW-0677">Repeat</keyword>
<keyword evidence="12" id="KW-0325">Glycoprotein</keyword>
<feature type="binding site" evidence="14 16">
    <location>
        <position position="388"/>
    </location>
    <ligand>
        <name>Zn(2+)</name>
        <dbReference type="ChEBI" id="CHEBI:29105"/>
        <note>catalytic</note>
    </ligand>
</feature>
<evidence type="ECO:0000256" key="13">
    <source>
        <dbReference type="PIRSR" id="PIRSR613273-1"/>
    </source>
</evidence>
<dbReference type="PROSITE" id="PS50215">
    <property type="entry name" value="ADAM_MEPRO"/>
    <property type="match status" value="1"/>
</dbReference>
<evidence type="ECO:0000256" key="1">
    <source>
        <dbReference type="ARBA" id="ARBA00004498"/>
    </source>
</evidence>
<dbReference type="PRINTS" id="PR01857">
    <property type="entry name" value="ADAMTSFAMILY"/>
</dbReference>
<evidence type="ECO:0000313" key="20">
    <source>
        <dbReference type="Proteomes" id="UP000466442"/>
    </source>
</evidence>
<feature type="non-terminal residue" evidence="19">
    <location>
        <position position="1037"/>
    </location>
</feature>
<feature type="binding site" evidence="14">
    <location>
        <position position="238"/>
    </location>
    <ligand>
        <name>Ca(2+)</name>
        <dbReference type="ChEBI" id="CHEBI:29108"/>
        <label>2</label>
    </ligand>
</feature>
<dbReference type="InterPro" id="IPR041645">
    <property type="entry name" value="ADAMTS_CR_2"/>
</dbReference>
<keyword evidence="10" id="KW-0482">Metalloprotease</keyword>
<dbReference type="EMBL" id="WIXP02000012">
    <property type="protein sequence ID" value="KAF6202468.1"/>
    <property type="molecule type" value="Genomic_DNA"/>
</dbReference>
<comment type="cofactor">
    <cofactor evidence="14">
        <name>Zn(2+)</name>
        <dbReference type="ChEBI" id="CHEBI:29105"/>
    </cofactor>
    <text evidence="14">Binds 1 zinc ion per subunit.</text>
</comment>
<keyword evidence="6" id="KW-0732">Signal</keyword>
<dbReference type="GO" id="GO:0006508">
    <property type="term" value="P:proteolysis"/>
    <property type="evidence" value="ECO:0007669"/>
    <property type="project" value="UniProtKB-KW"/>
</dbReference>
<evidence type="ECO:0000256" key="9">
    <source>
        <dbReference type="ARBA" id="ARBA00022833"/>
    </source>
</evidence>
<accession>A0A8S9X280</accession>
<comment type="subcellular location">
    <subcellularLocation>
        <location evidence="1">Secreted</location>
        <location evidence="1">Extracellular space</location>
        <location evidence="1">Extracellular matrix</location>
    </subcellularLocation>
</comment>
<dbReference type="CDD" id="cd04273">
    <property type="entry name" value="ZnMc_ADAMTS_like"/>
    <property type="match status" value="1"/>
</dbReference>
<dbReference type="PANTHER" id="PTHR13723:SF278">
    <property type="entry name" value="ADAM METALLOPEPTIDASE WITH THROMBOSPONDIN TYPE 1 MOTIF A, ISOFORM B"/>
    <property type="match status" value="1"/>
</dbReference>
<evidence type="ECO:0000256" key="15">
    <source>
        <dbReference type="PIRSR" id="PIRSR613273-3"/>
    </source>
</evidence>
<dbReference type="Gene3D" id="2.20.100.10">
    <property type="entry name" value="Thrombospondin type-1 (TSP1) repeat"/>
    <property type="match status" value="2"/>
</dbReference>
<feature type="binding site" evidence="14">
    <location>
        <position position="335"/>
    </location>
    <ligand>
        <name>Ca(2+)</name>
        <dbReference type="ChEBI" id="CHEBI:29108"/>
        <label>1</label>
    </ligand>
</feature>
<evidence type="ECO:0000256" key="6">
    <source>
        <dbReference type="ARBA" id="ARBA00022729"/>
    </source>
</evidence>
<gene>
    <name evidence="19" type="ORF">GE061_004869</name>
</gene>
<feature type="disulfide bond" evidence="15">
    <location>
        <begin position="478"/>
        <end position="500"/>
    </location>
</feature>
<evidence type="ECO:0000256" key="2">
    <source>
        <dbReference type="ARBA" id="ARBA00022525"/>
    </source>
</evidence>